<dbReference type="VEuPathDB" id="VectorBase:AMEC004841"/>
<dbReference type="InterPro" id="IPR029058">
    <property type="entry name" value="AB_hydrolase_fold"/>
</dbReference>
<dbReference type="InterPro" id="IPR019149">
    <property type="entry name" value="ABHD18"/>
</dbReference>
<evidence type="ECO:0008006" key="4">
    <source>
        <dbReference type="Google" id="ProtNLM"/>
    </source>
</evidence>
<feature type="region of interest" description="Disordered" evidence="1">
    <location>
        <begin position="554"/>
        <end position="581"/>
    </location>
</feature>
<dbReference type="Proteomes" id="UP000075902">
    <property type="component" value="Unassembled WGS sequence"/>
</dbReference>
<organism evidence="2 3">
    <name type="scientific">Anopheles melas</name>
    <dbReference type="NCBI Taxonomy" id="34690"/>
    <lineage>
        <taxon>Eukaryota</taxon>
        <taxon>Metazoa</taxon>
        <taxon>Ecdysozoa</taxon>
        <taxon>Arthropoda</taxon>
        <taxon>Hexapoda</taxon>
        <taxon>Insecta</taxon>
        <taxon>Pterygota</taxon>
        <taxon>Neoptera</taxon>
        <taxon>Endopterygota</taxon>
        <taxon>Diptera</taxon>
        <taxon>Nematocera</taxon>
        <taxon>Culicoidea</taxon>
        <taxon>Culicidae</taxon>
        <taxon>Anophelinae</taxon>
        <taxon>Anopheles</taxon>
    </lineage>
</organism>
<accession>A0A182TM55</accession>
<evidence type="ECO:0000256" key="1">
    <source>
        <dbReference type="SAM" id="MobiDB-lite"/>
    </source>
</evidence>
<evidence type="ECO:0000313" key="3">
    <source>
        <dbReference type="Proteomes" id="UP000075902"/>
    </source>
</evidence>
<dbReference type="SUPFAM" id="SSF53474">
    <property type="entry name" value="alpha/beta-Hydrolases"/>
    <property type="match status" value="1"/>
</dbReference>
<dbReference type="Gene3D" id="3.40.50.1820">
    <property type="entry name" value="alpha/beta hydrolase"/>
    <property type="match status" value="1"/>
</dbReference>
<dbReference type="PANTHER" id="PTHR13617:SF14">
    <property type="entry name" value="PROTEIN ABHD18"/>
    <property type="match status" value="1"/>
</dbReference>
<dbReference type="PANTHER" id="PTHR13617">
    <property type="entry name" value="PROTEIN ABHD18"/>
    <property type="match status" value="1"/>
</dbReference>
<reference evidence="3" key="1">
    <citation type="submission" date="2014-01" db="EMBL/GenBank/DDBJ databases">
        <title>The Genome Sequence of Anopheles melas CM1001059_A (V2).</title>
        <authorList>
            <consortium name="The Broad Institute Genomics Platform"/>
            <person name="Neafsey D.E."/>
            <person name="Besansky N."/>
            <person name="Howell P."/>
            <person name="Walton C."/>
            <person name="Young S.K."/>
            <person name="Zeng Q."/>
            <person name="Gargeya S."/>
            <person name="Fitzgerald M."/>
            <person name="Haas B."/>
            <person name="Abouelleil A."/>
            <person name="Allen A.W."/>
            <person name="Alvarado L."/>
            <person name="Arachchi H.M."/>
            <person name="Berlin A.M."/>
            <person name="Chapman S.B."/>
            <person name="Gainer-Dewar J."/>
            <person name="Goldberg J."/>
            <person name="Griggs A."/>
            <person name="Gujja S."/>
            <person name="Hansen M."/>
            <person name="Howarth C."/>
            <person name="Imamovic A."/>
            <person name="Ireland A."/>
            <person name="Larimer J."/>
            <person name="McCowan C."/>
            <person name="Murphy C."/>
            <person name="Pearson M."/>
            <person name="Poon T.W."/>
            <person name="Priest M."/>
            <person name="Roberts A."/>
            <person name="Saif S."/>
            <person name="Shea T."/>
            <person name="Sisk P."/>
            <person name="Sykes S."/>
            <person name="Wortman J."/>
            <person name="Nusbaum C."/>
            <person name="Birren B."/>
        </authorList>
    </citation>
    <scope>NUCLEOTIDE SEQUENCE [LARGE SCALE GENOMIC DNA]</scope>
    <source>
        <strain evidence="3">CM1001059</strain>
    </source>
</reference>
<dbReference type="AlphaFoldDB" id="A0A182TM55"/>
<name>A0A182TM55_9DIPT</name>
<evidence type="ECO:0000313" key="2">
    <source>
        <dbReference type="EnsemblMetazoa" id="AMEC004841-PA"/>
    </source>
</evidence>
<proteinExistence type="predicted"/>
<protein>
    <recommendedName>
        <fullName evidence="4">Protein ABHD18</fullName>
    </recommendedName>
</protein>
<keyword evidence="3" id="KW-1185">Reference proteome</keyword>
<reference evidence="2" key="2">
    <citation type="submission" date="2020-05" db="UniProtKB">
        <authorList>
            <consortium name="EnsemblMetazoa"/>
        </authorList>
    </citation>
    <scope>IDENTIFICATION</scope>
    <source>
        <strain evidence="2">CM1001059</strain>
    </source>
</reference>
<dbReference type="Pfam" id="PF09752">
    <property type="entry name" value="ABHD18"/>
    <property type="match status" value="1"/>
</dbReference>
<dbReference type="EnsemblMetazoa" id="AMEC004841-RA">
    <property type="protein sequence ID" value="AMEC004841-PA"/>
    <property type="gene ID" value="AMEC004841"/>
</dbReference>
<sequence length="581" mass="65091">MAFKNNRSITSYHPIVTSDQWPDHLRLFPPHCRLFAFRKIISNRAACSQLVPRDYPVEITKEEIHSDCKLLEGKFISPLEIYMPGLVPDVAQNAHFQILLPLKWNDERYKPICIHLAGTGDHYYWKRRNLIAKPLLKEANLGAIILENPFYGLRKPKEQRASSLQNVSDIFVMGGCLVLESLVLLNWCERNGYGPLGITGLSMGGHMASLAATNWPKPLVLVPCLSWSTASSVFTEGVMSHSISWDVLETQYFADGNFRERLSKMVTVVDDAFVAGKHFIQNFNQSVEELRQDIDETSDLVCGDPSTDVNLTVIRETTPEHEQKKNLIHINRSNALNLSEPLLNKLLSNVRCELTQEEIDELNVKIHLALKRHNEELQAEGGATTFPSGSKTVLLEVKAEGKAVTPTEVPAIAPAASKSVGTKIMEYISWGSSSTADGAAAEEKRIPIDTTKQRWWEREALQFMRGMMDECTHLKNFSVPYDTSLIIAVCAKDDAYIPRDGCTSLEDIWPGAEIRYLDAGHVSAYVLHQKLFRSCIIEAFERAKKKWVPEGEQLRKQVNGARPGDSPSTTVEGDVPEGPPK</sequence>